<evidence type="ECO:0000313" key="2">
    <source>
        <dbReference type="EMBL" id="PRY58354.1"/>
    </source>
</evidence>
<dbReference type="Proteomes" id="UP000238176">
    <property type="component" value="Unassembled WGS sequence"/>
</dbReference>
<gene>
    <name evidence="2" type="ORF">B0I28_10567</name>
</gene>
<feature type="compositionally biased region" description="Polar residues" evidence="1">
    <location>
        <begin position="1"/>
        <end position="31"/>
    </location>
</feature>
<accession>A0A2T0UKD4</accession>
<feature type="region of interest" description="Disordered" evidence="1">
    <location>
        <begin position="1"/>
        <end position="86"/>
    </location>
</feature>
<name>A0A2T0UKD4_9ACTN</name>
<reference evidence="2 3" key="1">
    <citation type="submission" date="2018-03" db="EMBL/GenBank/DDBJ databases">
        <title>Genomic Encyclopedia of Type Strains, Phase III (KMG-III): the genomes of soil and plant-associated and newly described type strains.</title>
        <authorList>
            <person name="Whitman W."/>
        </authorList>
    </citation>
    <scope>NUCLEOTIDE SEQUENCE [LARGE SCALE GENOMIC DNA]</scope>
    <source>
        <strain evidence="2 3">CGMCC 4.7067</strain>
    </source>
</reference>
<dbReference type="AlphaFoldDB" id="A0A2T0UKD4"/>
<organism evidence="2 3">
    <name type="scientific">Glycomyces artemisiae</name>
    <dbReference type="NCBI Taxonomy" id="1076443"/>
    <lineage>
        <taxon>Bacteria</taxon>
        <taxon>Bacillati</taxon>
        <taxon>Actinomycetota</taxon>
        <taxon>Actinomycetes</taxon>
        <taxon>Glycomycetales</taxon>
        <taxon>Glycomycetaceae</taxon>
        <taxon>Glycomyces</taxon>
    </lineage>
</organism>
<feature type="compositionally biased region" description="Low complexity" evidence="1">
    <location>
        <begin position="105"/>
        <end position="125"/>
    </location>
</feature>
<feature type="region of interest" description="Disordered" evidence="1">
    <location>
        <begin position="100"/>
        <end position="126"/>
    </location>
</feature>
<comment type="caution">
    <text evidence="2">The sequence shown here is derived from an EMBL/GenBank/DDBJ whole genome shotgun (WGS) entry which is preliminary data.</text>
</comment>
<protein>
    <submittedName>
        <fullName evidence="2">Uncharacterized protein</fullName>
    </submittedName>
</protein>
<evidence type="ECO:0000313" key="3">
    <source>
        <dbReference type="Proteomes" id="UP000238176"/>
    </source>
</evidence>
<dbReference type="EMBL" id="PVTJ01000005">
    <property type="protein sequence ID" value="PRY58354.1"/>
    <property type="molecule type" value="Genomic_DNA"/>
</dbReference>
<evidence type="ECO:0000256" key="1">
    <source>
        <dbReference type="SAM" id="MobiDB-lite"/>
    </source>
</evidence>
<keyword evidence="3" id="KW-1185">Reference proteome</keyword>
<sequence length="179" mass="18786">MLVANSGGNPKNALTNNTGMVRAGRSNNLVNQVPAARSGPPSARTRSRAADTGRAPRAARFRFRCSDAAPTHSRTRSDRNTPRAPRKMTVFPTVCPAAAVNPTPTGQHPVTATTPTTYGSTGVTGKNADTNALANVETYTAIMHHPSLSRGWDAARSCTGNLIGPLQFPDSPRLSIAAL</sequence>
<proteinExistence type="predicted"/>